<evidence type="ECO:0000313" key="2">
    <source>
        <dbReference type="EMBL" id="MBC2689796.1"/>
    </source>
</evidence>
<keyword evidence="3" id="KW-1185">Reference proteome</keyword>
<evidence type="ECO:0000259" key="1">
    <source>
        <dbReference type="PROSITE" id="PS51186"/>
    </source>
</evidence>
<protein>
    <submittedName>
        <fullName evidence="2">GNAT family N-acetyltransferase</fullName>
    </submittedName>
</protein>
<reference evidence="2 3" key="1">
    <citation type="submission" date="2020-08" db="EMBL/GenBank/DDBJ databases">
        <title>Pseudomonas sp. nov.</title>
        <authorList>
            <person name="Gieschler S."/>
            <person name="Fiedler G."/>
            <person name="Brinks E."/>
            <person name="Boehnlein C."/>
            <person name="Franz C.M.A.P."/>
            <person name="Kabisch J."/>
        </authorList>
    </citation>
    <scope>NUCLEOTIDE SEQUENCE [LARGE SCALE GENOMIC DNA]</scope>
    <source>
        <strain evidence="2 3">MBT-1</strain>
    </source>
</reference>
<evidence type="ECO:0000313" key="3">
    <source>
        <dbReference type="Proteomes" id="UP000526003"/>
    </source>
</evidence>
<name>A0A7X1GCC8_9PSED</name>
<feature type="domain" description="N-acetyltransferase" evidence="1">
    <location>
        <begin position="10"/>
        <end position="156"/>
    </location>
</feature>
<proteinExistence type="predicted"/>
<sequence>MIAIIMKPAIRYKLFSEMSVDFIFLAKHLSAVAGLYPGFKEWLYFTFKPEFARGVREVIVAYSGNEIAGLALLKRTSVENKICTFYVFPSFRDNDIGKDLIDRSISFLDNGREMMISVSEEREAELFPLLRKSGFKLHYKIEDLYRIGKSESFYRL</sequence>
<dbReference type="InterPro" id="IPR000182">
    <property type="entry name" value="GNAT_dom"/>
</dbReference>
<dbReference type="SUPFAM" id="SSF55729">
    <property type="entry name" value="Acyl-CoA N-acyltransferases (Nat)"/>
    <property type="match status" value="1"/>
</dbReference>
<accession>A0A7X1GCC8</accession>
<dbReference type="RefSeq" id="WP_185818227.1">
    <property type="nucleotide sequence ID" value="NZ_JACMYG010000006.1"/>
</dbReference>
<dbReference type="CDD" id="cd04301">
    <property type="entry name" value="NAT_SF"/>
    <property type="match status" value="1"/>
</dbReference>
<dbReference type="Gene3D" id="3.40.630.30">
    <property type="match status" value="1"/>
</dbReference>
<dbReference type="EMBL" id="JACMYG010000006">
    <property type="protein sequence ID" value="MBC2689796.1"/>
    <property type="molecule type" value="Genomic_DNA"/>
</dbReference>
<gene>
    <name evidence="2" type="ORF">H7995_08300</name>
</gene>
<organism evidence="2 3">
    <name type="scientific">Pseudomonas kielensis</name>
    <dbReference type="NCBI Taxonomy" id="2762577"/>
    <lineage>
        <taxon>Bacteria</taxon>
        <taxon>Pseudomonadati</taxon>
        <taxon>Pseudomonadota</taxon>
        <taxon>Gammaproteobacteria</taxon>
        <taxon>Pseudomonadales</taxon>
        <taxon>Pseudomonadaceae</taxon>
        <taxon>Pseudomonas</taxon>
    </lineage>
</organism>
<dbReference type="PROSITE" id="PS51186">
    <property type="entry name" value="GNAT"/>
    <property type="match status" value="1"/>
</dbReference>
<dbReference type="Pfam" id="PF13673">
    <property type="entry name" value="Acetyltransf_10"/>
    <property type="match status" value="1"/>
</dbReference>
<comment type="caution">
    <text evidence="2">The sequence shown here is derived from an EMBL/GenBank/DDBJ whole genome shotgun (WGS) entry which is preliminary data.</text>
</comment>
<dbReference type="InterPro" id="IPR016181">
    <property type="entry name" value="Acyl_CoA_acyltransferase"/>
</dbReference>
<dbReference type="AlphaFoldDB" id="A0A7X1GCC8"/>
<dbReference type="Proteomes" id="UP000526003">
    <property type="component" value="Unassembled WGS sequence"/>
</dbReference>
<keyword evidence="2" id="KW-0808">Transferase</keyword>
<dbReference type="GO" id="GO:0016747">
    <property type="term" value="F:acyltransferase activity, transferring groups other than amino-acyl groups"/>
    <property type="evidence" value="ECO:0007669"/>
    <property type="project" value="InterPro"/>
</dbReference>